<feature type="region of interest" description="Disordered" evidence="1">
    <location>
        <begin position="354"/>
        <end position="412"/>
    </location>
</feature>
<dbReference type="AlphaFoldDB" id="A0A5J9WQP8"/>
<evidence type="ECO:0000313" key="3">
    <source>
        <dbReference type="Proteomes" id="UP000324897"/>
    </source>
</evidence>
<comment type="caution">
    <text evidence="2">The sequence shown here is derived from an EMBL/GenBank/DDBJ whole genome shotgun (WGS) entry which is preliminary data.</text>
</comment>
<dbReference type="OrthoDB" id="696876at2759"/>
<accession>A0A5J9WQP8</accession>
<dbReference type="Gramene" id="TVU50441">
    <property type="protein sequence ID" value="TVU50441"/>
    <property type="gene ID" value="EJB05_01812"/>
</dbReference>
<dbReference type="PANTHER" id="PTHR33075">
    <property type="entry name" value="OS02G0499800 PROTEIN"/>
    <property type="match status" value="1"/>
</dbReference>
<gene>
    <name evidence="2" type="ORF">EJB05_01812</name>
</gene>
<protein>
    <submittedName>
        <fullName evidence="2">Uncharacterized protein</fullName>
    </submittedName>
</protein>
<organism evidence="2 3">
    <name type="scientific">Eragrostis curvula</name>
    <name type="common">weeping love grass</name>
    <dbReference type="NCBI Taxonomy" id="38414"/>
    <lineage>
        <taxon>Eukaryota</taxon>
        <taxon>Viridiplantae</taxon>
        <taxon>Streptophyta</taxon>
        <taxon>Embryophyta</taxon>
        <taxon>Tracheophyta</taxon>
        <taxon>Spermatophyta</taxon>
        <taxon>Magnoliopsida</taxon>
        <taxon>Liliopsida</taxon>
        <taxon>Poales</taxon>
        <taxon>Poaceae</taxon>
        <taxon>PACMAD clade</taxon>
        <taxon>Chloridoideae</taxon>
        <taxon>Eragrostideae</taxon>
        <taxon>Eragrostidinae</taxon>
        <taxon>Eragrostis</taxon>
    </lineage>
</organism>
<proteinExistence type="predicted"/>
<dbReference type="EMBL" id="RWGY01000002">
    <property type="protein sequence ID" value="TVU50441.1"/>
    <property type="molecule type" value="Genomic_DNA"/>
</dbReference>
<feature type="compositionally biased region" description="Polar residues" evidence="1">
    <location>
        <begin position="245"/>
        <end position="260"/>
    </location>
</feature>
<sequence>METGRGWGALSSLSPEPMMSERYDSNPPNPLDLLDLCFRPGLGVQKAIWDRLGLPINSSEGNDLEEFLLLVSFGRCKFRLTEESVGQILKATLGGVAADFRPKQVDTRVFQFVVSCKAVGLYVYHLKSYECQQYKLHFNLWGQGGAQWQRESAQYDQEEESSWTVVSSKKKKKQSYADMVKHHPKNKVLVTGANAVPVASQPGHQSKGKKKLSVFDRLIMPDVPVMERINQDDLRQRDKEIAQEQAKNTQAVSNTNNVQGGNRGRPNSKLQWRPVNEANEIIMDNVIQEEPVQEDEIMPAQHIHENHESNPDGEGNSSHRQNDAGQGSSSEAPTLKDSVIKNLGTEFCKIVASKLTDEQLSKKKSTKKVISSKKPVGTKKKQQAQDEEAKADDAKANKKTAKKVNNDRKPKK</sequence>
<feature type="region of interest" description="Disordered" evidence="1">
    <location>
        <begin position="305"/>
        <end position="335"/>
    </location>
</feature>
<feature type="compositionally biased region" description="Basic and acidic residues" evidence="1">
    <location>
        <begin position="383"/>
        <end position="396"/>
    </location>
</feature>
<keyword evidence="3" id="KW-1185">Reference proteome</keyword>
<evidence type="ECO:0000256" key="1">
    <source>
        <dbReference type="SAM" id="MobiDB-lite"/>
    </source>
</evidence>
<name>A0A5J9WQP8_9POAL</name>
<dbReference type="Proteomes" id="UP000324897">
    <property type="component" value="Chromosome 6"/>
</dbReference>
<feature type="region of interest" description="Disordered" evidence="1">
    <location>
        <begin position="243"/>
        <end position="273"/>
    </location>
</feature>
<reference evidence="2 3" key="1">
    <citation type="journal article" date="2019" name="Sci. Rep.">
        <title>A high-quality genome of Eragrostis curvula grass provides insights into Poaceae evolution and supports new strategies to enhance forage quality.</title>
        <authorList>
            <person name="Carballo J."/>
            <person name="Santos B.A.C.M."/>
            <person name="Zappacosta D."/>
            <person name="Garbus I."/>
            <person name="Selva J.P."/>
            <person name="Gallo C.A."/>
            <person name="Diaz A."/>
            <person name="Albertini E."/>
            <person name="Caccamo M."/>
            <person name="Echenique V."/>
        </authorList>
    </citation>
    <scope>NUCLEOTIDE SEQUENCE [LARGE SCALE GENOMIC DNA]</scope>
    <source>
        <strain evidence="3">cv. Victoria</strain>
        <tissue evidence="2">Leaf</tissue>
    </source>
</reference>
<dbReference type="PANTHER" id="PTHR33075:SF7">
    <property type="entry name" value="OS02G0303350 PROTEIN"/>
    <property type="match status" value="1"/>
</dbReference>
<evidence type="ECO:0000313" key="2">
    <source>
        <dbReference type="EMBL" id="TVU50441.1"/>
    </source>
</evidence>
<feature type="region of interest" description="Disordered" evidence="1">
    <location>
        <begin position="1"/>
        <end position="24"/>
    </location>
</feature>
<feature type="non-terminal residue" evidence="2">
    <location>
        <position position="1"/>
    </location>
</feature>
<feature type="compositionally biased region" description="Polar residues" evidence="1">
    <location>
        <begin position="315"/>
        <end position="332"/>
    </location>
</feature>
<feature type="compositionally biased region" description="Basic residues" evidence="1">
    <location>
        <begin position="362"/>
        <end position="382"/>
    </location>
</feature>